<dbReference type="SUPFAM" id="SSF48498">
    <property type="entry name" value="Tetracyclin repressor-like, C-terminal domain"/>
    <property type="match status" value="1"/>
</dbReference>
<evidence type="ECO:0000313" key="5">
    <source>
        <dbReference type="Proteomes" id="UP001206128"/>
    </source>
</evidence>
<gene>
    <name evidence="4" type="ORF">LX83_003673</name>
</gene>
<dbReference type="EMBL" id="JAMTCK010000008">
    <property type="protein sequence ID" value="MCP2166801.1"/>
    <property type="molecule type" value="Genomic_DNA"/>
</dbReference>
<dbReference type="Pfam" id="PF17940">
    <property type="entry name" value="TetR_C_31"/>
    <property type="match status" value="1"/>
</dbReference>
<accession>A0AAE3GEL8</accession>
<evidence type="ECO:0000256" key="2">
    <source>
        <dbReference type="PROSITE-ProRule" id="PRU00335"/>
    </source>
</evidence>
<dbReference type="Gene3D" id="1.10.357.10">
    <property type="entry name" value="Tetracycline Repressor, domain 2"/>
    <property type="match status" value="1"/>
</dbReference>
<evidence type="ECO:0000256" key="1">
    <source>
        <dbReference type="ARBA" id="ARBA00023125"/>
    </source>
</evidence>
<dbReference type="InterPro" id="IPR001647">
    <property type="entry name" value="HTH_TetR"/>
</dbReference>
<feature type="domain" description="HTH tetR-type" evidence="3">
    <location>
        <begin position="2"/>
        <end position="62"/>
    </location>
</feature>
<dbReference type="InterPro" id="IPR009057">
    <property type="entry name" value="Homeodomain-like_sf"/>
</dbReference>
<dbReference type="Proteomes" id="UP001206128">
    <property type="component" value="Unassembled WGS sequence"/>
</dbReference>
<reference evidence="4" key="1">
    <citation type="submission" date="2022-06" db="EMBL/GenBank/DDBJ databases">
        <title>Genomic Encyclopedia of Archaeal and Bacterial Type Strains, Phase II (KMG-II): from individual species to whole genera.</title>
        <authorList>
            <person name="Goeker M."/>
        </authorList>
    </citation>
    <scope>NUCLEOTIDE SEQUENCE</scope>
    <source>
        <strain evidence="4">DSM 43935</strain>
    </source>
</reference>
<dbReference type="InterPro" id="IPR036271">
    <property type="entry name" value="Tet_transcr_reg_TetR-rel_C_sf"/>
</dbReference>
<sequence length="195" mass="21855">METRQDQALDAAIRVLGTRGSRQLTHRAVDAEAGLPLGSTSNYFRTREALVAGVLDRISQQEHNTWHRLAQELTEVDLEGFTQAVGRLLHRLAGPQRTLTLARQAIFVEATVHPELRELVRTKRDELQSWGAEWLRRLGSTEPVRHFWTLMALLDGLLAHQYIVPDPGFDPTPAVRELLRGMLSTSTSTSTSDSP</sequence>
<organism evidence="4 5">
    <name type="scientific">Goodfellowiella coeruleoviolacea</name>
    <dbReference type="NCBI Taxonomy" id="334858"/>
    <lineage>
        <taxon>Bacteria</taxon>
        <taxon>Bacillati</taxon>
        <taxon>Actinomycetota</taxon>
        <taxon>Actinomycetes</taxon>
        <taxon>Pseudonocardiales</taxon>
        <taxon>Pseudonocardiaceae</taxon>
        <taxon>Goodfellowiella</taxon>
    </lineage>
</organism>
<evidence type="ECO:0000313" key="4">
    <source>
        <dbReference type="EMBL" id="MCP2166801.1"/>
    </source>
</evidence>
<keyword evidence="5" id="KW-1185">Reference proteome</keyword>
<dbReference type="PROSITE" id="PS50977">
    <property type="entry name" value="HTH_TETR_2"/>
    <property type="match status" value="1"/>
</dbReference>
<dbReference type="RefSeq" id="WP_253773029.1">
    <property type="nucleotide sequence ID" value="NZ_JAMTCK010000008.1"/>
</dbReference>
<dbReference type="SUPFAM" id="SSF46689">
    <property type="entry name" value="Homeodomain-like"/>
    <property type="match status" value="1"/>
</dbReference>
<dbReference type="AlphaFoldDB" id="A0AAE3GEL8"/>
<dbReference type="GO" id="GO:0003677">
    <property type="term" value="F:DNA binding"/>
    <property type="evidence" value="ECO:0007669"/>
    <property type="project" value="UniProtKB-UniRule"/>
</dbReference>
<protein>
    <submittedName>
        <fullName evidence="4">Transcriptional regulator, TetR family</fullName>
    </submittedName>
</protein>
<keyword evidence="1 2" id="KW-0238">DNA-binding</keyword>
<dbReference type="InterPro" id="IPR041583">
    <property type="entry name" value="TetR_C_31"/>
</dbReference>
<comment type="caution">
    <text evidence="4">The sequence shown here is derived from an EMBL/GenBank/DDBJ whole genome shotgun (WGS) entry which is preliminary data.</text>
</comment>
<name>A0AAE3GEL8_9PSEU</name>
<evidence type="ECO:0000259" key="3">
    <source>
        <dbReference type="PROSITE" id="PS50977"/>
    </source>
</evidence>
<proteinExistence type="predicted"/>
<feature type="DNA-binding region" description="H-T-H motif" evidence="2">
    <location>
        <begin position="25"/>
        <end position="44"/>
    </location>
</feature>